<keyword evidence="4" id="KW-1185">Reference proteome</keyword>
<dbReference type="Proteomes" id="UP000826300">
    <property type="component" value="Chromosome"/>
</dbReference>
<feature type="domain" description="Acyltransferase 3" evidence="2">
    <location>
        <begin position="2"/>
        <end position="291"/>
    </location>
</feature>
<organism evidence="3 4">
    <name type="scientific">Neotabrizicola shimadae</name>
    <dbReference type="NCBI Taxonomy" id="2807096"/>
    <lineage>
        <taxon>Bacteria</taxon>
        <taxon>Pseudomonadati</taxon>
        <taxon>Pseudomonadota</taxon>
        <taxon>Alphaproteobacteria</taxon>
        <taxon>Rhodobacterales</taxon>
        <taxon>Paracoccaceae</taxon>
        <taxon>Neotabrizicola</taxon>
    </lineage>
</organism>
<accession>A0A8G0ZRM8</accession>
<evidence type="ECO:0000313" key="4">
    <source>
        <dbReference type="Proteomes" id="UP000826300"/>
    </source>
</evidence>
<evidence type="ECO:0000313" key="3">
    <source>
        <dbReference type="EMBL" id="QYZ68747.1"/>
    </source>
</evidence>
<protein>
    <submittedName>
        <fullName evidence="3">Acyltransferase</fullName>
    </submittedName>
</protein>
<feature type="transmembrane region" description="Helical" evidence="1">
    <location>
        <begin position="30"/>
        <end position="51"/>
    </location>
</feature>
<feature type="transmembrane region" description="Helical" evidence="1">
    <location>
        <begin position="7"/>
        <end position="24"/>
    </location>
</feature>
<keyword evidence="1" id="KW-1133">Transmembrane helix</keyword>
<dbReference type="Pfam" id="PF01757">
    <property type="entry name" value="Acyl_transf_3"/>
    <property type="match status" value="1"/>
</dbReference>
<dbReference type="InterPro" id="IPR050879">
    <property type="entry name" value="Acyltransferase_3"/>
</dbReference>
<gene>
    <name evidence="3" type="ORF">JO391_13335</name>
</gene>
<evidence type="ECO:0000259" key="2">
    <source>
        <dbReference type="Pfam" id="PF01757"/>
    </source>
</evidence>
<keyword evidence="1" id="KW-0812">Transmembrane</keyword>
<feature type="transmembrane region" description="Helical" evidence="1">
    <location>
        <begin position="238"/>
        <end position="262"/>
    </location>
</feature>
<dbReference type="KEGG" id="nsm:JO391_13335"/>
<dbReference type="RefSeq" id="WP_220660970.1">
    <property type="nucleotide sequence ID" value="NZ_CP069370.1"/>
</dbReference>
<keyword evidence="3" id="KW-0808">Transferase</keyword>
<feature type="transmembrane region" description="Helical" evidence="1">
    <location>
        <begin position="151"/>
        <end position="180"/>
    </location>
</feature>
<dbReference type="GO" id="GO:0016747">
    <property type="term" value="F:acyltransferase activity, transferring groups other than amino-acyl groups"/>
    <property type="evidence" value="ECO:0007669"/>
    <property type="project" value="InterPro"/>
</dbReference>
<dbReference type="GO" id="GO:0016020">
    <property type="term" value="C:membrane"/>
    <property type="evidence" value="ECO:0007669"/>
    <property type="project" value="TreeGrafter"/>
</dbReference>
<sequence>MLDWLRFLLASIVVLVHLGFVFPGPIDGQLAVWVFLALSGWLIGGILLRTPQQELPRFYFNRAVRIWIPYGFAVAMLYGVAAFKEGVDEYWWKYLFYDVTFTHYNFTVFPQAMTEMPMEGTGNNYWSISVEEQFYLIAPFMLSFSSRLSRVAAAAFFALAVFFVGVAFLPIAGGVVAASVQKRFGDWHLRKSGRLAVAAALISSFVLLWFVRDFIVMTFFSVMLVLALSVPGNRSRTALFFGAISFPLYLNAWIGIFAANLLARPFQLPAIATGLFQFSLAVLAAVACWYCIDRPVRARRDLWYTRRLGKTAAIAAYLSVMIGWVGEYVLRWYGIVD</sequence>
<keyword evidence="3" id="KW-0012">Acyltransferase</keyword>
<feature type="transmembrane region" description="Helical" evidence="1">
    <location>
        <begin position="214"/>
        <end position="231"/>
    </location>
</feature>
<evidence type="ECO:0000256" key="1">
    <source>
        <dbReference type="SAM" id="Phobius"/>
    </source>
</evidence>
<dbReference type="InterPro" id="IPR002656">
    <property type="entry name" value="Acyl_transf_3_dom"/>
</dbReference>
<dbReference type="EMBL" id="CP069370">
    <property type="protein sequence ID" value="QYZ68747.1"/>
    <property type="molecule type" value="Genomic_DNA"/>
</dbReference>
<feature type="transmembrane region" description="Helical" evidence="1">
    <location>
        <begin position="268"/>
        <end position="292"/>
    </location>
</feature>
<dbReference type="AlphaFoldDB" id="A0A8G0ZRM8"/>
<dbReference type="PANTHER" id="PTHR23028:SF53">
    <property type="entry name" value="ACYL_TRANSF_3 DOMAIN-CONTAINING PROTEIN"/>
    <property type="match status" value="1"/>
</dbReference>
<proteinExistence type="predicted"/>
<name>A0A8G0ZRM8_9RHOB</name>
<reference evidence="3" key="1">
    <citation type="submission" date="2021-02" db="EMBL/GenBank/DDBJ databases">
        <title>Rhodobacter shimadae sp. nov., an aerobic anoxygenic phototrophic bacterium isolated from a hot spring.</title>
        <authorList>
            <person name="Muramatsu S."/>
            <person name="Haruta S."/>
            <person name="Hirose S."/>
            <person name="Hanada S."/>
        </authorList>
    </citation>
    <scope>NUCLEOTIDE SEQUENCE</scope>
    <source>
        <strain evidence="3">N10</strain>
    </source>
</reference>
<dbReference type="PANTHER" id="PTHR23028">
    <property type="entry name" value="ACETYLTRANSFERASE"/>
    <property type="match status" value="1"/>
</dbReference>
<feature type="transmembrane region" description="Helical" evidence="1">
    <location>
        <begin position="63"/>
        <end position="83"/>
    </location>
</feature>
<dbReference type="GO" id="GO:0000271">
    <property type="term" value="P:polysaccharide biosynthetic process"/>
    <property type="evidence" value="ECO:0007669"/>
    <property type="project" value="TreeGrafter"/>
</dbReference>
<feature type="transmembrane region" description="Helical" evidence="1">
    <location>
        <begin position="312"/>
        <end position="333"/>
    </location>
</feature>
<keyword evidence="1" id="KW-0472">Membrane</keyword>
<feature type="transmembrane region" description="Helical" evidence="1">
    <location>
        <begin position="192"/>
        <end position="208"/>
    </location>
</feature>